<keyword evidence="2" id="KW-1185">Reference proteome</keyword>
<organism evidence="1 2">
    <name type="scientific">Pyropia yezoensis</name>
    <name type="common">Susabi-nori</name>
    <name type="synonym">Porphyra yezoensis</name>
    <dbReference type="NCBI Taxonomy" id="2788"/>
    <lineage>
        <taxon>Eukaryota</taxon>
        <taxon>Rhodophyta</taxon>
        <taxon>Bangiophyceae</taxon>
        <taxon>Bangiales</taxon>
        <taxon>Bangiaceae</taxon>
        <taxon>Pyropia</taxon>
    </lineage>
</organism>
<sequence length="567" mass="59921">MKLSPGAAFRLAEVNRWVRHTRRRLRRARAERGGAAVATLLSVLAAAVLLFLLFPSGGNDVDDGAASQRGGDAPAADDDGTLRLPHVLAPRRLVEELQPEGPGTDGTEALPPLSHEGGEGDDAPLPGPAADHPAGRVGGGGVPRPVPPVGEPPEPPLIADGGAVPPPTGTIRELRWTLESRLRAGLPIAGDGGNDGGSGGGGAPGSAADGAYVGAWERIMNDVAVAVKTGKEVAGSRLGVQTSDGWLSLRRRVPNLLLLSDETDAQLGTVDIRAYARGLARGTAATGVTDSLAAYFARGGWKGDKDKNLPGFHLLVNRFPAARFYVMVDDDTYLFLDNFARWLERHRVMDPSTSPTVGAVIGPGTWVEGAPTPPPPRPAGAEVPLFTGKAFLVSRCGEFGRGKGTAGVRHPTFFHGGSGIVLNAAAARALVAATPSCIRRYHSCWAGDMQVAMCLRSAGVAGTSYPITTPSGQPSVGRTFERGFFPYSPSIAMGEKRYHWRWRSKEEPLTFHKMPLSQLRLLREYESDRLAAAGNGTTGAVVQFTALREFLTSRGVQPEAQKPHRAR</sequence>
<gene>
    <name evidence="1" type="ORF">I4F81_003506</name>
</gene>
<accession>A0ACC3BSR2</accession>
<comment type="caution">
    <text evidence="1">The sequence shown here is derived from an EMBL/GenBank/DDBJ whole genome shotgun (WGS) entry which is preliminary data.</text>
</comment>
<proteinExistence type="predicted"/>
<evidence type="ECO:0000313" key="2">
    <source>
        <dbReference type="Proteomes" id="UP000798662"/>
    </source>
</evidence>
<evidence type="ECO:0000313" key="1">
    <source>
        <dbReference type="EMBL" id="KAK1860920.1"/>
    </source>
</evidence>
<name>A0ACC3BSR2_PYRYE</name>
<reference evidence="1" key="1">
    <citation type="submission" date="2019-11" db="EMBL/GenBank/DDBJ databases">
        <title>Nori genome reveals adaptations in red seaweeds to the harsh intertidal environment.</title>
        <authorList>
            <person name="Wang D."/>
            <person name="Mao Y."/>
        </authorList>
    </citation>
    <scope>NUCLEOTIDE SEQUENCE</scope>
    <source>
        <tissue evidence="1">Gametophyte</tissue>
    </source>
</reference>
<dbReference type="Proteomes" id="UP000798662">
    <property type="component" value="Chromosome 1"/>
</dbReference>
<dbReference type="EMBL" id="CM020618">
    <property type="protein sequence ID" value="KAK1860920.1"/>
    <property type="molecule type" value="Genomic_DNA"/>
</dbReference>
<protein>
    <submittedName>
        <fullName evidence="1">Uncharacterized protein</fullName>
    </submittedName>
</protein>